<dbReference type="RefSeq" id="WP_345477519.1">
    <property type="nucleotide sequence ID" value="NZ_BAABLW010000007.1"/>
</dbReference>
<evidence type="ECO:0000313" key="7">
    <source>
        <dbReference type="Proteomes" id="UP001500368"/>
    </source>
</evidence>
<dbReference type="Gene3D" id="3.20.20.300">
    <property type="entry name" value="Glycoside hydrolase, family 3, N-terminal domain"/>
    <property type="match status" value="1"/>
</dbReference>
<evidence type="ECO:0000256" key="3">
    <source>
        <dbReference type="ARBA" id="ARBA00023277"/>
    </source>
</evidence>
<dbReference type="InterPro" id="IPR001764">
    <property type="entry name" value="Glyco_hydro_3_N"/>
</dbReference>
<accession>A0ABP9FY57</accession>
<sequence length="814" mass="86699">MSVELTPLEKAALLSGEDVWHTRGVPRAGIAPIVLSDGPHGIRRQSGDGDHLGLHASEPATCFPTAATVANSWDPQLGEQIGQALGAEAVSLGVDVVLGPGLNIKRSPLCGRNFEYFSEDPLLSGRLAAAYVRGIQSAGVGACPKHFAANSQETLRMIGDSIVDERTLREIYLRAFEIVVTEAAPQVIMSAYNKINGTYAHENYHLLTEILRDQWGFDGVVVSDWGGSNDAAAAVRAGGTLEMPSPGWDSVHQLLQALESGELDEADLDARVQEIVTLIQQLAETVPSTPGPIDEEAHHQLARRAAAESAVLLKNESIVGDAPLLPLRAGVKTAVVGDFALTPRYQGAGSSLVNPTRLRTPAEVSAASGLDIVGIAQGFRRDGAEDAALAAEATALAAKADVVLLWMGLDELSESEGLDRSHMRLPDNQIQLLKALKDTGTPVAVVLSGGAAVESSWMKDADAVLHGYLAGQAGAEALFDVITGLSEPGGRLAESWPESLQDTSTAGRFPALGREVHYLEGPLVGYRWHTSAQIAPAFPFGFGLSYTSFDYTDVQADSEQVTVTVTNTGDRAGADVVQVYIRRTSDSAVLRAQRQLAGFFKVHLQPGESQQVSIPLGRAAFQHWDLDAEDWRVESGSYEVIVAAHSEDTASCVSVEVIGDHEARSGGQHQLAELIEKVHAANRAGAAEQPESKERIQVGLNHPLAELSRAKSPLARGAAAVLGKLLARSEAKGKPNLNVLFLNAMPVRGLAKMSGGAMSLEMAQQAVRIFNGHHLSGTAGLLRETLRQLRRQRRLRQSFITSSTAGVTNHQEKA</sequence>
<dbReference type="PROSITE" id="PS00775">
    <property type="entry name" value="GLYCOSYL_HYDROL_F3"/>
    <property type="match status" value="1"/>
</dbReference>
<dbReference type="InterPro" id="IPR013783">
    <property type="entry name" value="Ig-like_fold"/>
</dbReference>
<dbReference type="InterPro" id="IPR036881">
    <property type="entry name" value="Glyco_hydro_3_C_sf"/>
</dbReference>
<dbReference type="InterPro" id="IPR050288">
    <property type="entry name" value="Cellulose_deg_GH3"/>
</dbReference>
<dbReference type="InterPro" id="IPR026891">
    <property type="entry name" value="Fn3-like"/>
</dbReference>
<dbReference type="Proteomes" id="UP001500368">
    <property type="component" value="Unassembled WGS sequence"/>
</dbReference>
<dbReference type="InterPro" id="IPR036962">
    <property type="entry name" value="Glyco_hydro_3_N_sf"/>
</dbReference>
<keyword evidence="4" id="KW-0326">Glycosidase</keyword>
<name>A0ABP9FY57_9MICC</name>
<dbReference type="PANTHER" id="PTHR42715">
    <property type="entry name" value="BETA-GLUCOSIDASE"/>
    <property type="match status" value="1"/>
</dbReference>
<feature type="domain" description="Fibronectin type III-like" evidence="5">
    <location>
        <begin position="575"/>
        <end position="646"/>
    </location>
</feature>
<dbReference type="Pfam" id="PF00933">
    <property type="entry name" value="Glyco_hydro_3"/>
    <property type="match status" value="1"/>
</dbReference>
<dbReference type="InterPro" id="IPR002772">
    <property type="entry name" value="Glyco_hydro_3_C"/>
</dbReference>
<keyword evidence="7" id="KW-1185">Reference proteome</keyword>
<dbReference type="PRINTS" id="PR00133">
    <property type="entry name" value="GLHYDRLASE3"/>
</dbReference>
<gene>
    <name evidence="6" type="ORF">GCM10025790_15940</name>
</gene>
<dbReference type="SUPFAM" id="SSF52279">
    <property type="entry name" value="Beta-D-glucan exohydrolase, C-terminal domain"/>
    <property type="match status" value="1"/>
</dbReference>
<dbReference type="Pfam" id="PF01915">
    <property type="entry name" value="Glyco_hydro_3_C"/>
    <property type="match status" value="1"/>
</dbReference>
<reference evidence="7" key="1">
    <citation type="journal article" date="2019" name="Int. J. Syst. Evol. Microbiol.">
        <title>The Global Catalogue of Microorganisms (GCM) 10K type strain sequencing project: providing services to taxonomists for standard genome sequencing and annotation.</title>
        <authorList>
            <consortium name="The Broad Institute Genomics Platform"/>
            <consortium name="The Broad Institute Genome Sequencing Center for Infectious Disease"/>
            <person name="Wu L."/>
            <person name="Ma J."/>
        </authorList>
    </citation>
    <scope>NUCLEOTIDE SEQUENCE [LARGE SCALE GENOMIC DNA]</scope>
    <source>
        <strain evidence="7">JCM 19129</strain>
    </source>
</reference>
<dbReference type="EMBL" id="BAABLW010000007">
    <property type="protein sequence ID" value="GAA4920648.1"/>
    <property type="molecule type" value="Genomic_DNA"/>
</dbReference>
<proteinExistence type="inferred from homology"/>
<comment type="similarity">
    <text evidence="1 4">Belongs to the glycosyl hydrolase 3 family.</text>
</comment>
<dbReference type="PANTHER" id="PTHR42715:SF10">
    <property type="entry name" value="BETA-GLUCOSIDASE"/>
    <property type="match status" value="1"/>
</dbReference>
<dbReference type="SUPFAM" id="SSF51445">
    <property type="entry name" value="(Trans)glycosidases"/>
    <property type="match status" value="1"/>
</dbReference>
<dbReference type="InterPro" id="IPR019800">
    <property type="entry name" value="Glyco_hydro_3_AS"/>
</dbReference>
<keyword evidence="2 4" id="KW-0378">Hydrolase</keyword>
<keyword evidence="3" id="KW-0119">Carbohydrate metabolism</keyword>
<protein>
    <submittedName>
        <fullName evidence="6">Glycoside hydrolase family 3 C-terminal domain-containing protein</fullName>
    </submittedName>
</protein>
<dbReference type="InterPro" id="IPR017853">
    <property type="entry name" value="GH"/>
</dbReference>
<dbReference type="SMART" id="SM01217">
    <property type="entry name" value="Fn3_like"/>
    <property type="match status" value="1"/>
</dbReference>
<dbReference type="Gene3D" id="2.60.40.10">
    <property type="entry name" value="Immunoglobulins"/>
    <property type="match status" value="1"/>
</dbReference>
<evidence type="ECO:0000256" key="2">
    <source>
        <dbReference type="ARBA" id="ARBA00022801"/>
    </source>
</evidence>
<dbReference type="GO" id="GO:0016787">
    <property type="term" value="F:hydrolase activity"/>
    <property type="evidence" value="ECO:0007669"/>
    <property type="project" value="UniProtKB-KW"/>
</dbReference>
<comment type="caution">
    <text evidence="6">The sequence shown here is derived from an EMBL/GenBank/DDBJ whole genome shotgun (WGS) entry which is preliminary data.</text>
</comment>
<dbReference type="Gene3D" id="3.40.50.1700">
    <property type="entry name" value="Glycoside hydrolase family 3 C-terminal domain"/>
    <property type="match status" value="1"/>
</dbReference>
<evidence type="ECO:0000256" key="4">
    <source>
        <dbReference type="RuleBase" id="RU361161"/>
    </source>
</evidence>
<evidence type="ECO:0000259" key="5">
    <source>
        <dbReference type="SMART" id="SM01217"/>
    </source>
</evidence>
<dbReference type="Pfam" id="PF14310">
    <property type="entry name" value="Fn3-like"/>
    <property type="match status" value="1"/>
</dbReference>
<organism evidence="6 7">
    <name type="scientific">Nesterenkonia rhizosphaerae</name>
    <dbReference type="NCBI Taxonomy" id="1348272"/>
    <lineage>
        <taxon>Bacteria</taxon>
        <taxon>Bacillati</taxon>
        <taxon>Actinomycetota</taxon>
        <taxon>Actinomycetes</taxon>
        <taxon>Micrococcales</taxon>
        <taxon>Micrococcaceae</taxon>
        <taxon>Nesterenkonia</taxon>
    </lineage>
</organism>
<evidence type="ECO:0000256" key="1">
    <source>
        <dbReference type="ARBA" id="ARBA00005336"/>
    </source>
</evidence>
<evidence type="ECO:0000313" key="6">
    <source>
        <dbReference type="EMBL" id="GAA4920648.1"/>
    </source>
</evidence>